<dbReference type="EMBL" id="LKAJ01000002">
    <property type="protein sequence ID" value="KRG22055.1"/>
    <property type="molecule type" value="Genomic_DNA"/>
</dbReference>
<evidence type="ECO:0000256" key="1">
    <source>
        <dbReference type="ARBA" id="ARBA00010529"/>
    </source>
</evidence>
<evidence type="ECO:0000256" key="3">
    <source>
        <dbReference type="SAM" id="MobiDB-lite"/>
    </source>
</evidence>
<feature type="region of interest" description="Disordered" evidence="3">
    <location>
        <begin position="1"/>
        <end position="30"/>
    </location>
</feature>
<dbReference type="STRING" id="295108.HT99x_00472"/>
<accession>A0A0Q9YZ70</accession>
<reference evidence="4" key="1">
    <citation type="submission" date="2015-09" db="EMBL/GenBank/DDBJ databases">
        <title>Draft Genome Sequences of Two Novel Amoeba-resistant Intranuclear Bacteria, Candidatus Berkiella cookevillensis and Candidatus Berkiella aquae.</title>
        <authorList>
            <person name="Mehari Y.T."/>
            <person name="Arivett B.A."/>
            <person name="Farone A.L."/>
            <person name="Gunderson J.H."/>
            <person name="Farone M.B."/>
        </authorList>
    </citation>
    <scope>NUCLEOTIDE SEQUENCE [LARGE SCALE GENOMIC DNA]</scope>
    <source>
        <strain evidence="4">HT99</strain>
    </source>
</reference>
<evidence type="ECO:0000313" key="6">
    <source>
        <dbReference type="Proteomes" id="UP000051497"/>
    </source>
</evidence>
<dbReference type="SUPFAM" id="SSF47729">
    <property type="entry name" value="IHF-like DNA-binding proteins"/>
    <property type="match status" value="1"/>
</dbReference>
<dbReference type="AlphaFoldDB" id="A0A0Q9YZ70"/>
<dbReference type="Pfam" id="PF00216">
    <property type="entry name" value="Bac_DNA_binding"/>
    <property type="match status" value="1"/>
</dbReference>
<reference evidence="5" key="3">
    <citation type="submission" date="2021-06" db="EMBL/GenBank/DDBJ databases">
        <title>Genomic Description and Analysis of Intracellular Bacteria, Candidatus Berkiella cookevillensis and Candidatus Berkiella aquae.</title>
        <authorList>
            <person name="Kidane D.T."/>
            <person name="Mehari Y.T."/>
            <person name="Rice F.C."/>
            <person name="Arivett B.A."/>
            <person name="Farone A.L."/>
            <person name="Berk S.G."/>
            <person name="Farone M.B."/>
        </authorList>
    </citation>
    <scope>NUCLEOTIDE SEQUENCE</scope>
    <source>
        <strain evidence="5">HT99</strain>
    </source>
</reference>
<comment type="caution">
    <text evidence="4">The sequence shown here is derived from an EMBL/GenBank/DDBJ whole genome shotgun (WGS) entry which is preliminary data.</text>
</comment>
<comment type="similarity">
    <text evidence="1">Belongs to the bacterial histone-like protein family.</text>
</comment>
<evidence type="ECO:0000313" key="4">
    <source>
        <dbReference type="EMBL" id="KRG22055.1"/>
    </source>
</evidence>
<evidence type="ECO:0000256" key="2">
    <source>
        <dbReference type="ARBA" id="ARBA00023125"/>
    </source>
</evidence>
<reference evidence="5" key="2">
    <citation type="journal article" date="2016" name="Genome Announc.">
        <title>Draft Genome Sequences of Two Novel Amoeba-Resistant Intranuclear Bacteria, 'Candidatus Berkiella cookevillensis' and 'Candidatus Berkiella aquae'.</title>
        <authorList>
            <person name="Mehari Y.T."/>
            <person name="Arivett B.A."/>
            <person name="Farone A.L."/>
            <person name="Gunderson J.H."/>
            <person name="Farone M.B."/>
        </authorList>
    </citation>
    <scope>NUCLEOTIDE SEQUENCE</scope>
    <source>
        <strain evidence="5">HT99</strain>
    </source>
</reference>
<protein>
    <submittedName>
        <fullName evidence="4">Bacterial DNA-binding protein</fullName>
    </submittedName>
    <submittedName>
        <fullName evidence="5">HU family DNA-binding protein</fullName>
    </submittedName>
</protein>
<dbReference type="EMBL" id="LKAJ02000001">
    <property type="protein sequence ID" value="MCS5712742.1"/>
    <property type="molecule type" value="Genomic_DNA"/>
</dbReference>
<dbReference type="GO" id="GO:0003677">
    <property type="term" value="F:DNA binding"/>
    <property type="evidence" value="ECO:0007669"/>
    <property type="project" value="UniProtKB-KW"/>
</dbReference>
<dbReference type="InterPro" id="IPR010992">
    <property type="entry name" value="IHF-like_DNA-bd_dom_sf"/>
</dbReference>
<dbReference type="InterPro" id="IPR000119">
    <property type="entry name" value="Hist_DNA-bd"/>
</dbReference>
<sequence length="136" mass="15286">MALTRQNTKIPSGRKKAEENAESKLLSSRTRAIKEKQTRIEIFQTISDETGLKRVDVEKVFAEMAKLVKAHMKKQGSGEIMIPKMGIKIRKVRRKPTKKRVMVSPLTGKEVVIPPKPARDDIKLVALKGLKESLLG</sequence>
<proteinExistence type="inferred from homology"/>
<dbReference type="OrthoDB" id="331625at2"/>
<dbReference type="RefSeq" id="WP_075065123.1">
    <property type="nucleotide sequence ID" value="NZ_LKAJ02000001.1"/>
</dbReference>
<gene>
    <name evidence="4" type="ORF">HT99x_00472</name>
    <name evidence="5" type="ORF">HT99x_014980</name>
</gene>
<keyword evidence="2 4" id="KW-0238">DNA-binding</keyword>
<evidence type="ECO:0000313" key="5">
    <source>
        <dbReference type="EMBL" id="MCS5712742.1"/>
    </source>
</evidence>
<organism evidence="4">
    <name type="scientific">Candidatus Berkiella aquae</name>
    <dbReference type="NCBI Taxonomy" id="295108"/>
    <lineage>
        <taxon>Bacteria</taxon>
        <taxon>Pseudomonadati</taxon>
        <taxon>Pseudomonadota</taxon>
        <taxon>Gammaproteobacteria</taxon>
        <taxon>Candidatus Berkiellales</taxon>
        <taxon>Candidatus Berkiellaceae</taxon>
        <taxon>Candidatus Berkiella</taxon>
    </lineage>
</organism>
<keyword evidence="6" id="KW-1185">Reference proteome</keyword>
<name>A0A0Q9YZ70_9GAMM</name>
<dbReference type="Proteomes" id="UP000051497">
    <property type="component" value="Unassembled WGS sequence"/>
</dbReference>
<feature type="compositionally biased region" description="Polar residues" evidence="3">
    <location>
        <begin position="1"/>
        <end position="10"/>
    </location>
</feature>
<dbReference type="GO" id="GO:0030527">
    <property type="term" value="F:structural constituent of chromatin"/>
    <property type="evidence" value="ECO:0007669"/>
    <property type="project" value="InterPro"/>
</dbReference>
<dbReference type="Gene3D" id="4.10.520.10">
    <property type="entry name" value="IHF-like DNA-binding proteins"/>
    <property type="match status" value="1"/>
</dbReference>